<dbReference type="SMART" id="SM00943">
    <property type="entry name" value="Prim-Pol"/>
    <property type="match status" value="1"/>
</dbReference>
<accession>A0ABR6BFE1</accession>
<feature type="domain" description="DNA primase/polymerase bifunctional N-terminal" evidence="1">
    <location>
        <begin position="21"/>
        <end position="188"/>
    </location>
</feature>
<dbReference type="RefSeq" id="WP_182837356.1">
    <property type="nucleotide sequence ID" value="NZ_BAAABQ010000084.1"/>
</dbReference>
<dbReference type="EMBL" id="JACJID010000002">
    <property type="protein sequence ID" value="MBA8925500.1"/>
    <property type="molecule type" value="Genomic_DNA"/>
</dbReference>
<reference evidence="2 3" key="1">
    <citation type="submission" date="2020-08" db="EMBL/GenBank/DDBJ databases">
        <title>Genomic Encyclopedia of Archaeal and Bacterial Type Strains, Phase II (KMG-II): from individual species to whole genera.</title>
        <authorList>
            <person name="Goeker M."/>
        </authorList>
    </citation>
    <scope>NUCLEOTIDE SEQUENCE [LARGE SCALE GENOMIC DNA]</scope>
    <source>
        <strain evidence="2 3">DSM 43850</strain>
    </source>
</reference>
<dbReference type="InterPro" id="IPR015330">
    <property type="entry name" value="DNA_primase/pol_bifunc_N"/>
</dbReference>
<organism evidence="2 3">
    <name type="scientific">Kutzneria viridogrisea</name>
    <dbReference type="NCBI Taxonomy" id="47990"/>
    <lineage>
        <taxon>Bacteria</taxon>
        <taxon>Bacillati</taxon>
        <taxon>Actinomycetota</taxon>
        <taxon>Actinomycetes</taxon>
        <taxon>Pseudonocardiales</taxon>
        <taxon>Pseudonocardiaceae</taxon>
        <taxon>Kutzneria</taxon>
    </lineage>
</organism>
<evidence type="ECO:0000313" key="2">
    <source>
        <dbReference type="EMBL" id="MBA8925500.1"/>
    </source>
</evidence>
<name>A0ABR6BFE1_9PSEU</name>
<dbReference type="Pfam" id="PF09250">
    <property type="entry name" value="Prim-Pol"/>
    <property type="match status" value="1"/>
</dbReference>
<proteinExistence type="predicted"/>
<protein>
    <recommendedName>
        <fullName evidence="1">DNA primase/polymerase bifunctional N-terminal domain-containing protein</fullName>
    </recommendedName>
</protein>
<sequence length="199" mass="21742">MTPPRHDRADPVPQRQFRRAALDYAAHGWPVVPAAHFDGRRYVCVQVDCEEDGPHPVWRLWQDRASTDPATVSSWYRLFSFAVALATGVVFDVLELPESAAIRVQAALTEAGHTTPVAVWRERECRLFWTRPGLDPAAVTVPGARVRGAGNWVSAPPTPTRRGAVQWAVSPEQAEWQPVEPAALIAALALAGVAGDAVR</sequence>
<keyword evidence="3" id="KW-1185">Reference proteome</keyword>
<comment type="caution">
    <text evidence="2">The sequence shown here is derived from an EMBL/GenBank/DDBJ whole genome shotgun (WGS) entry which is preliminary data.</text>
</comment>
<evidence type="ECO:0000259" key="1">
    <source>
        <dbReference type="SMART" id="SM00943"/>
    </source>
</evidence>
<evidence type="ECO:0000313" key="3">
    <source>
        <dbReference type="Proteomes" id="UP000517916"/>
    </source>
</evidence>
<gene>
    <name evidence="2" type="ORF">BC739_002699</name>
</gene>
<dbReference type="Proteomes" id="UP000517916">
    <property type="component" value="Unassembled WGS sequence"/>
</dbReference>